<organism evidence="1 2">
    <name type="scientific">Parasphingopyxis lamellibrachiae</name>
    <dbReference type="NCBI Taxonomy" id="680125"/>
    <lineage>
        <taxon>Bacteria</taxon>
        <taxon>Pseudomonadati</taxon>
        <taxon>Pseudomonadota</taxon>
        <taxon>Alphaproteobacteria</taxon>
        <taxon>Sphingomonadales</taxon>
        <taxon>Sphingomonadaceae</taxon>
        <taxon>Parasphingopyxis</taxon>
    </lineage>
</organism>
<proteinExistence type="predicted"/>
<dbReference type="InterPro" id="IPR019056">
    <property type="entry name" value="Phage_TAC_6"/>
</dbReference>
<dbReference type="EMBL" id="QRDP01000004">
    <property type="protein sequence ID" value="RED16041.1"/>
    <property type="molecule type" value="Genomic_DNA"/>
</dbReference>
<dbReference type="AlphaFoldDB" id="A0A3D9FG15"/>
<protein>
    <submittedName>
        <fullName evidence="1">Putative phage protein (TIGR02216 family)</fullName>
    </submittedName>
</protein>
<comment type="caution">
    <text evidence="1">The sequence shown here is derived from an EMBL/GenBank/DDBJ whole genome shotgun (WGS) entry which is preliminary data.</text>
</comment>
<name>A0A3D9FG15_9SPHN</name>
<sequence length="66" mass="7019">MSEFAAAATRLAGLAGMTLGWRPEEFWAATPAELATVLMAFSDDDAGGVPAARSDLSRLMEQFPDE</sequence>
<evidence type="ECO:0000313" key="1">
    <source>
        <dbReference type="EMBL" id="RED16041.1"/>
    </source>
</evidence>
<accession>A0A3D9FG15</accession>
<keyword evidence="2" id="KW-1185">Reference proteome</keyword>
<dbReference type="OrthoDB" id="7582980at2"/>
<evidence type="ECO:0000313" key="2">
    <source>
        <dbReference type="Proteomes" id="UP000256310"/>
    </source>
</evidence>
<dbReference type="Proteomes" id="UP000256310">
    <property type="component" value="Unassembled WGS sequence"/>
</dbReference>
<gene>
    <name evidence="1" type="ORF">DFR46_1052</name>
</gene>
<dbReference type="RefSeq" id="WP_116235489.1">
    <property type="nucleotide sequence ID" value="NZ_QRDP01000004.1"/>
</dbReference>
<dbReference type="Pfam" id="PF09550">
    <property type="entry name" value="Phage_TAC_6"/>
    <property type="match status" value="1"/>
</dbReference>
<reference evidence="1 2" key="1">
    <citation type="submission" date="2018-07" db="EMBL/GenBank/DDBJ databases">
        <title>Genomic Encyclopedia of Type Strains, Phase IV (KMG-IV): sequencing the most valuable type-strain genomes for metagenomic binning, comparative biology and taxonomic classification.</title>
        <authorList>
            <person name="Goeker M."/>
        </authorList>
    </citation>
    <scope>NUCLEOTIDE SEQUENCE [LARGE SCALE GENOMIC DNA]</scope>
    <source>
        <strain evidence="1 2">DSM 26725</strain>
    </source>
</reference>